<dbReference type="SUPFAM" id="SSF57756">
    <property type="entry name" value="Retrovirus zinc finger-like domains"/>
    <property type="match status" value="1"/>
</dbReference>
<dbReference type="AlphaFoldDB" id="A0A835N0D5"/>
<feature type="compositionally biased region" description="Basic and acidic residues" evidence="2">
    <location>
        <begin position="355"/>
        <end position="364"/>
    </location>
</feature>
<keyword evidence="1" id="KW-0862">Zinc</keyword>
<dbReference type="InterPro" id="IPR054722">
    <property type="entry name" value="PolX-like_BBD"/>
</dbReference>
<feature type="region of interest" description="Disordered" evidence="2">
    <location>
        <begin position="714"/>
        <end position="742"/>
    </location>
</feature>
<feature type="transmembrane region" description="Helical" evidence="3">
    <location>
        <begin position="904"/>
        <end position="923"/>
    </location>
</feature>
<accession>A0A835N0D5</accession>
<protein>
    <recommendedName>
        <fullName evidence="4">CCHC-type domain-containing protein</fullName>
    </recommendedName>
</protein>
<comment type="caution">
    <text evidence="5">The sequence shown here is derived from an EMBL/GenBank/DDBJ whole genome shotgun (WGS) entry which is preliminary data.</text>
</comment>
<feature type="transmembrane region" description="Helical" evidence="3">
    <location>
        <begin position="929"/>
        <end position="946"/>
    </location>
</feature>
<evidence type="ECO:0000313" key="5">
    <source>
        <dbReference type="EMBL" id="KAF9680121.1"/>
    </source>
</evidence>
<organism evidence="5 6">
    <name type="scientific">Salix dunnii</name>
    <dbReference type="NCBI Taxonomy" id="1413687"/>
    <lineage>
        <taxon>Eukaryota</taxon>
        <taxon>Viridiplantae</taxon>
        <taxon>Streptophyta</taxon>
        <taxon>Embryophyta</taxon>
        <taxon>Tracheophyta</taxon>
        <taxon>Spermatophyta</taxon>
        <taxon>Magnoliopsida</taxon>
        <taxon>eudicotyledons</taxon>
        <taxon>Gunneridae</taxon>
        <taxon>Pentapetalae</taxon>
        <taxon>rosids</taxon>
        <taxon>fabids</taxon>
        <taxon>Malpighiales</taxon>
        <taxon>Salicaceae</taxon>
        <taxon>Saliceae</taxon>
        <taxon>Salix</taxon>
    </lineage>
</organism>
<keyword evidence="1" id="KW-0479">Metal-binding</keyword>
<keyword evidence="3" id="KW-0472">Membrane</keyword>
<dbReference type="Pfam" id="PF22936">
    <property type="entry name" value="Pol_BBD"/>
    <property type="match status" value="1"/>
</dbReference>
<evidence type="ECO:0000256" key="1">
    <source>
        <dbReference type="PROSITE-ProRule" id="PRU00047"/>
    </source>
</evidence>
<dbReference type="Gene3D" id="4.10.60.10">
    <property type="entry name" value="Zinc finger, CCHC-type"/>
    <property type="match status" value="1"/>
</dbReference>
<gene>
    <name evidence="5" type="ORF">SADUNF_Sadunf06G0087600</name>
</gene>
<keyword evidence="1" id="KW-0863">Zinc-finger</keyword>
<feature type="compositionally biased region" description="Low complexity" evidence="2">
    <location>
        <begin position="714"/>
        <end position="736"/>
    </location>
</feature>
<keyword evidence="6" id="KW-1185">Reference proteome</keyword>
<evidence type="ECO:0000256" key="2">
    <source>
        <dbReference type="SAM" id="MobiDB-lite"/>
    </source>
</evidence>
<evidence type="ECO:0000313" key="6">
    <source>
        <dbReference type="Proteomes" id="UP000657918"/>
    </source>
</evidence>
<dbReference type="Pfam" id="PF00098">
    <property type="entry name" value="zf-CCHC"/>
    <property type="match status" value="1"/>
</dbReference>
<dbReference type="GO" id="GO:0008270">
    <property type="term" value="F:zinc ion binding"/>
    <property type="evidence" value="ECO:0007669"/>
    <property type="project" value="UniProtKB-KW"/>
</dbReference>
<dbReference type="PANTHER" id="PTHR47481:SF31">
    <property type="entry name" value="OS01G0873500 PROTEIN"/>
    <property type="match status" value="1"/>
</dbReference>
<feature type="compositionally biased region" description="Basic residues" evidence="2">
    <location>
        <begin position="306"/>
        <end position="315"/>
    </location>
</feature>
<proteinExistence type="predicted"/>
<feature type="region of interest" description="Disordered" evidence="2">
    <location>
        <begin position="285"/>
        <end position="323"/>
    </location>
</feature>
<dbReference type="GO" id="GO:0003676">
    <property type="term" value="F:nucleic acid binding"/>
    <property type="evidence" value="ECO:0007669"/>
    <property type="project" value="InterPro"/>
</dbReference>
<sequence>MEASKNPMEEIVKKLGPADLATLMQFMRMSTGESATRPPSVKVELPPIDLKLDGPATYLSWSRRVRYTLTGRNLEGFLTGDRVEPIEGATGRDEWKSTHMLVYIWLLNSMVPSIAATVDGIEKVKDVWEKLRRTYDGVGNNLRVFQIKREIYAAVQGDRTVQEYSIELERLWLEHDHFSPRASCKDPECKEREALVQERTMLFLQGLAPAFEQRTAMLLAQAKIPSLEEAVSAMIQEESRIKLQAGTGGPLGVKSALAVSNLGNTGARVETRECYNCGEVGHLKQTCTKPPKDRNSGGRGQTGGRGRGRGSRRGGGRGGYRANLMVADDEGEADVVFTDEDHELLEMLKRKQRVAVDGDRKGASKDASASTSSRGNFASYAHSVKGTYDTHALASISTSRSPEWIVDSGASRHVTSTASEFLSYSHLAVPESIQTADGTAQPVVGKGTVRCTDSMTLSNVLHAPSFPVNLLSISAIILHLKCVVIFDIPKVIFLEKGSGRRLGTGTWHSGLWYLDREGMDSALTSMVESVGVGGVGQSVEDVLLLHHRRMGHSSFSLLSRLYPSLYEKANKQKLDNRPSVGKLDPRAVKCVFVGYSATQKGYVCWSPVEKRLFVSMDVTFREFEPYYTLEVNSPFGDSPETSGMRREGESRSSNGERQVYVPCTVVVEESVEEPEDEEEEIEPEGGETHAQGELRVYTRRRRQNNLKVPVVPVVPASPLSRPTTTPETPTPSTSDSNYTGDMIPLPSPDPVILRRTSRRNAGHPPDRFGFPHDIAQFVSYSNITSPVSGKFELEGAIFKLFSGTEHLSRGEEETDTLRTAKRELFHFNSAAASTLVLVSFTNMHINALNGSRKSCAVVNITGHRRRHHPVVDEFVAWVFIVPLLGVFSSIIATYVGVEAMSMALCFPVQATGGVLGAMAVTKVDLHTRAVAEGVLIFFVCLALHIVSVRDNEREALEVCKMKHRNDCYLFTECDHLSMHGYDVVLLFREVGSSTKEVTAIQ</sequence>
<feature type="region of interest" description="Disordered" evidence="2">
    <location>
        <begin position="631"/>
        <end position="694"/>
    </location>
</feature>
<dbReference type="Pfam" id="PF25597">
    <property type="entry name" value="SH3_retrovirus"/>
    <property type="match status" value="1"/>
</dbReference>
<feature type="domain" description="CCHC-type" evidence="4">
    <location>
        <begin position="274"/>
        <end position="289"/>
    </location>
</feature>
<dbReference type="InterPro" id="IPR057670">
    <property type="entry name" value="SH3_retrovirus"/>
</dbReference>
<feature type="transmembrane region" description="Helical" evidence="3">
    <location>
        <begin position="874"/>
        <end position="897"/>
    </location>
</feature>
<keyword evidence="3" id="KW-1133">Transmembrane helix</keyword>
<reference evidence="5 6" key="1">
    <citation type="submission" date="2020-10" db="EMBL/GenBank/DDBJ databases">
        <title>Plant Genome Project.</title>
        <authorList>
            <person name="Zhang R.-G."/>
        </authorList>
    </citation>
    <scope>NUCLEOTIDE SEQUENCE [LARGE SCALE GENOMIC DNA]</scope>
    <source>
        <strain evidence="5">FAFU-HL-1</strain>
        <tissue evidence="5">Leaf</tissue>
    </source>
</reference>
<dbReference type="InterPro" id="IPR001878">
    <property type="entry name" value="Znf_CCHC"/>
</dbReference>
<dbReference type="PROSITE" id="PS50158">
    <property type="entry name" value="ZF_CCHC"/>
    <property type="match status" value="1"/>
</dbReference>
<evidence type="ECO:0000259" key="4">
    <source>
        <dbReference type="PROSITE" id="PS50158"/>
    </source>
</evidence>
<dbReference type="PANTHER" id="PTHR47481">
    <property type="match status" value="1"/>
</dbReference>
<dbReference type="InterPro" id="IPR036875">
    <property type="entry name" value="Znf_CCHC_sf"/>
</dbReference>
<name>A0A835N0D5_9ROSI</name>
<dbReference type="EMBL" id="JADGMS010000006">
    <property type="protein sequence ID" value="KAF9680121.1"/>
    <property type="molecule type" value="Genomic_DNA"/>
</dbReference>
<evidence type="ECO:0000256" key="3">
    <source>
        <dbReference type="SAM" id="Phobius"/>
    </source>
</evidence>
<feature type="compositionally biased region" description="Acidic residues" evidence="2">
    <location>
        <begin position="669"/>
        <end position="685"/>
    </location>
</feature>
<dbReference type="Proteomes" id="UP000657918">
    <property type="component" value="Unassembled WGS sequence"/>
</dbReference>
<dbReference type="SMART" id="SM00343">
    <property type="entry name" value="ZnF_C2HC"/>
    <property type="match status" value="1"/>
</dbReference>
<feature type="region of interest" description="Disordered" evidence="2">
    <location>
        <begin position="355"/>
        <end position="374"/>
    </location>
</feature>
<keyword evidence="3" id="KW-0812">Transmembrane</keyword>
<dbReference type="OrthoDB" id="687178at2759"/>